<keyword evidence="3" id="KW-1185">Reference proteome</keyword>
<accession>A0A9X1JXQ7</accession>
<organism evidence="2 3">
    <name type="scientific">Halomarinibacterium sedimenti</name>
    <dbReference type="NCBI Taxonomy" id="2857106"/>
    <lineage>
        <taxon>Bacteria</taxon>
        <taxon>Pseudomonadati</taxon>
        <taxon>Bacteroidota</taxon>
        <taxon>Flavobacteriia</taxon>
        <taxon>Flavobacteriales</taxon>
        <taxon>Flavobacteriaceae</taxon>
        <taxon>Halomarinibacterium</taxon>
    </lineage>
</organism>
<gene>
    <name evidence="2" type="ORF">KXJ69_09590</name>
</gene>
<name>A0A9X1JXQ7_9FLAO</name>
<dbReference type="GO" id="GO:0008168">
    <property type="term" value="F:methyltransferase activity"/>
    <property type="evidence" value="ECO:0007669"/>
    <property type="project" value="UniProtKB-KW"/>
</dbReference>
<keyword evidence="2" id="KW-0808">Transferase</keyword>
<dbReference type="Pfam" id="PF13847">
    <property type="entry name" value="Methyltransf_31"/>
    <property type="match status" value="1"/>
</dbReference>
<dbReference type="Proteomes" id="UP001138686">
    <property type="component" value="Unassembled WGS sequence"/>
</dbReference>
<evidence type="ECO:0000313" key="2">
    <source>
        <dbReference type="EMBL" id="MBW2938358.1"/>
    </source>
</evidence>
<protein>
    <submittedName>
        <fullName evidence="2">Class I SAM-dependent methyltransferase</fullName>
    </submittedName>
</protein>
<evidence type="ECO:0000313" key="3">
    <source>
        <dbReference type="Proteomes" id="UP001138686"/>
    </source>
</evidence>
<dbReference type="GO" id="GO:0032259">
    <property type="term" value="P:methylation"/>
    <property type="evidence" value="ECO:0007669"/>
    <property type="project" value="UniProtKB-KW"/>
</dbReference>
<dbReference type="EMBL" id="JAHWDP010000003">
    <property type="protein sequence ID" value="MBW2938358.1"/>
    <property type="molecule type" value="Genomic_DNA"/>
</dbReference>
<comment type="caution">
    <text evidence="2">The sequence shown here is derived from an EMBL/GenBank/DDBJ whole genome shotgun (WGS) entry which is preliminary data.</text>
</comment>
<reference evidence="2" key="1">
    <citation type="submission" date="2021-07" db="EMBL/GenBank/DDBJ databases">
        <title>Aureisphaera sp. CAU 1614 isolated from sea sediment.</title>
        <authorList>
            <person name="Kim W."/>
        </authorList>
    </citation>
    <scope>NUCLEOTIDE SEQUENCE</scope>
    <source>
        <strain evidence="2">CAU 1614</strain>
    </source>
</reference>
<dbReference type="RefSeq" id="WP_219052870.1">
    <property type="nucleotide sequence ID" value="NZ_JAHWDP010000003.1"/>
</dbReference>
<proteinExistence type="predicted"/>
<dbReference type="InterPro" id="IPR025714">
    <property type="entry name" value="Methyltranfer_dom"/>
</dbReference>
<evidence type="ECO:0000259" key="1">
    <source>
        <dbReference type="Pfam" id="PF13847"/>
    </source>
</evidence>
<keyword evidence="2" id="KW-0489">Methyltransferase</keyword>
<dbReference type="PANTHER" id="PTHR43861">
    <property type="entry name" value="TRANS-ACONITATE 2-METHYLTRANSFERASE-RELATED"/>
    <property type="match status" value="1"/>
</dbReference>
<dbReference type="CDD" id="cd02440">
    <property type="entry name" value="AdoMet_MTases"/>
    <property type="match status" value="1"/>
</dbReference>
<dbReference type="AlphaFoldDB" id="A0A9X1JXQ7"/>
<feature type="domain" description="Methyltransferase" evidence="1">
    <location>
        <begin position="51"/>
        <end position="151"/>
    </location>
</feature>
<sequence length="191" mass="22612">MNLIDRLKHWKRKFKFNRQYRRGKWAKLGSDHESVRYQQINAFINEFQPKSILDLGCGDGILNRRMTYDEYDYFLGVDYAKESIKMAKAQDFPNAEFKTKDLLDFTPPQDFDTIIINEAFYYIHDSKKNKVISTIINHLKKDGKLIVSIFREGKGCWEYFKDHPNLKETNFKIVNSKAGTTFWKVGVYELA</sequence>